<dbReference type="InterPro" id="IPR002575">
    <property type="entry name" value="Aminoglycoside_PTrfase"/>
</dbReference>
<organism evidence="2 3">
    <name type="scientific">Cytobacillus spartinae</name>
    <dbReference type="NCBI Taxonomy" id="3299023"/>
    <lineage>
        <taxon>Bacteria</taxon>
        <taxon>Bacillati</taxon>
        <taxon>Bacillota</taxon>
        <taxon>Bacilli</taxon>
        <taxon>Bacillales</taxon>
        <taxon>Bacillaceae</taxon>
        <taxon>Cytobacillus</taxon>
    </lineage>
</organism>
<dbReference type="InterPro" id="IPR051678">
    <property type="entry name" value="AGP_Transferase"/>
</dbReference>
<dbReference type="SUPFAM" id="SSF56112">
    <property type="entry name" value="Protein kinase-like (PK-like)"/>
    <property type="match status" value="1"/>
</dbReference>
<evidence type="ECO:0000313" key="2">
    <source>
        <dbReference type="EMBL" id="MFE8701501.1"/>
    </source>
</evidence>
<dbReference type="Gene3D" id="3.90.1200.10">
    <property type="match status" value="1"/>
</dbReference>
<dbReference type="RefSeq" id="WP_389361460.1">
    <property type="nucleotide sequence ID" value="NZ_JBIACK010000005.1"/>
</dbReference>
<dbReference type="Pfam" id="PF01636">
    <property type="entry name" value="APH"/>
    <property type="match status" value="1"/>
</dbReference>
<keyword evidence="3" id="KW-1185">Reference proteome</keyword>
<reference evidence="2 3" key="1">
    <citation type="submission" date="2024-08" db="EMBL/GenBank/DDBJ databases">
        <title>Two novel Cytobacillus novel species.</title>
        <authorList>
            <person name="Liu G."/>
        </authorList>
    </citation>
    <scope>NUCLEOTIDE SEQUENCE [LARGE SCALE GENOMIC DNA]</scope>
    <source>
        <strain evidence="2 3">FJAT-54145</strain>
    </source>
</reference>
<gene>
    <name evidence="2" type="ORF">ACFYKX_12930</name>
</gene>
<evidence type="ECO:0000313" key="3">
    <source>
        <dbReference type="Proteomes" id="UP001601059"/>
    </source>
</evidence>
<dbReference type="Gene3D" id="3.30.200.20">
    <property type="entry name" value="Phosphorylase Kinase, domain 1"/>
    <property type="match status" value="1"/>
</dbReference>
<accession>A0ABW6KBF8</accession>
<dbReference type="InterPro" id="IPR011009">
    <property type="entry name" value="Kinase-like_dom_sf"/>
</dbReference>
<sequence>MTIQLNEIPQLFQERIGKIHHAWSPKQGWTSNVVVLESNNGRYVIKRANHPRYKHWLKNEAEILQALEETALPTPKFYDSYITENETWVLMSYIEGIPLRQAIAETEHREKLIVEFGKIARALHRSPVPKIFDQNVNWLSVQLHKAEVDHLKYGSDDGSPELLETLKNNRPNPVAQTLIHGDFTVDNVLVNGDKIVGIIDWSGGAFGDPRYDLALAIRPKEVIFENETDKQIFFKAYGADPITEDEFLYFEEGLYSFF</sequence>
<dbReference type="PANTHER" id="PTHR21310">
    <property type="entry name" value="AMINOGLYCOSIDE PHOSPHOTRANSFERASE-RELATED-RELATED"/>
    <property type="match status" value="1"/>
</dbReference>
<evidence type="ECO:0000259" key="1">
    <source>
        <dbReference type="Pfam" id="PF01636"/>
    </source>
</evidence>
<dbReference type="EMBL" id="JBIACK010000005">
    <property type="protein sequence ID" value="MFE8701501.1"/>
    <property type="molecule type" value="Genomic_DNA"/>
</dbReference>
<name>A0ABW6KBF8_9BACI</name>
<proteinExistence type="predicted"/>
<feature type="domain" description="Aminoglycoside phosphotransferase" evidence="1">
    <location>
        <begin position="27"/>
        <end position="221"/>
    </location>
</feature>
<comment type="caution">
    <text evidence="2">The sequence shown here is derived from an EMBL/GenBank/DDBJ whole genome shotgun (WGS) entry which is preliminary data.</text>
</comment>
<protein>
    <submittedName>
        <fullName evidence="2">Phosphotransferase family protein</fullName>
    </submittedName>
</protein>
<dbReference type="Proteomes" id="UP001601059">
    <property type="component" value="Unassembled WGS sequence"/>
</dbReference>